<keyword evidence="2" id="KW-0802">TPR repeat</keyword>
<dbReference type="OrthoDB" id="5562739at2759"/>
<dbReference type="Pfam" id="PF18972">
    <property type="entry name" value="Wheel"/>
    <property type="match status" value="1"/>
</dbReference>
<evidence type="ECO:0000256" key="2">
    <source>
        <dbReference type="ARBA" id="ARBA00022803"/>
    </source>
</evidence>
<dbReference type="CDD" id="cd21381">
    <property type="entry name" value="CTWD_TTC4"/>
    <property type="match status" value="1"/>
</dbReference>
<evidence type="ECO:0000256" key="1">
    <source>
        <dbReference type="ARBA" id="ARBA00022737"/>
    </source>
</evidence>
<dbReference type="GO" id="GO:0005829">
    <property type="term" value="C:cytosol"/>
    <property type="evidence" value="ECO:0007669"/>
    <property type="project" value="TreeGrafter"/>
</dbReference>
<name>A0A0A1SSL5_9HYPO</name>
<dbReference type="Proteomes" id="UP000039046">
    <property type="component" value="Unassembled WGS sequence"/>
</dbReference>
<dbReference type="AlphaFoldDB" id="A0A0A1SSL5"/>
<dbReference type="EMBL" id="CDHN01000002">
    <property type="protein sequence ID" value="CEJ84447.1"/>
    <property type="molecule type" value="Genomic_DNA"/>
</dbReference>
<dbReference type="GO" id="GO:0030544">
    <property type="term" value="F:Hsp70 protein binding"/>
    <property type="evidence" value="ECO:0007669"/>
    <property type="project" value="EnsemblFungi"/>
</dbReference>
<dbReference type="InterPro" id="IPR011990">
    <property type="entry name" value="TPR-like_helical_dom_sf"/>
</dbReference>
<dbReference type="PANTHER" id="PTHR46035:SF1">
    <property type="entry name" value="TETRATRICOPEPTIDE REPEAT PROTEIN 4"/>
    <property type="match status" value="1"/>
</dbReference>
<dbReference type="HOGENOM" id="CLU_040446_0_0_1"/>
<dbReference type="GO" id="GO:0051879">
    <property type="term" value="F:Hsp90 protein binding"/>
    <property type="evidence" value="ECO:0007669"/>
    <property type="project" value="EnsemblFungi"/>
</dbReference>
<reference evidence="4 5" key="1">
    <citation type="journal article" date="2015" name="Genome Announc.">
        <title>Draft Genome Sequence and Gene Annotation of the Entomopathogenic Fungus Verticillium hemipterigenum.</title>
        <authorList>
            <person name="Horn F."/>
            <person name="Habel A."/>
            <person name="Scharf D.H."/>
            <person name="Dworschak J."/>
            <person name="Brakhage A.A."/>
            <person name="Guthke R."/>
            <person name="Hertweck C."/>
            <person name="Linde J."/>
        </authorList>
    </citation>
    <scope>NUCLEOTIDE SEQUENCE [LARGE SCALE GENOMIC DNA]</scope>
</reference>
<proteinExistence type="predicted"/>
<protein>
    <submittedName>
        <fullName evidence="4">Putative Tetratricopeptide repeat domain-containing protein</fullName>
    </submittedName>
</protein>
<evidence type="ECO:0000259" key="3">
    <source>
        <dbReference type="Pfam" id="PF18972"/>
    </source>
</evidence>
<accession>A0A0A1SSL5</accession>
<dbReference type="GO" id="GO:0005634">
    <property type="term" value="C:nucleus"/>
    <property type="evidence" value="ECO:0007669"/>
    <property type="project" value="TreeGrafter"/>
</dbReference>
<dbReference type="Gene3D" id="1.25.40.10">
    <property type="entry name" value="Tetratricopeptide repeat domain"/>
    <property type="match status" value="1"/>
</dbReference>
<dbReference type="GO" id="GO:0042026">
    <property type="term" value="P:protein refolding"/>
    <property type="evidence" value="ECO:0007669"/>
    <property type="project" value="EnsemblFungi"/>
</dbReference>
<dbReference type="PANTHER" id="PTHR46035">
    <property type="entry name" value="TETRATRICOPEPTIDE REPEAT PROTEIN 4"/>
    <property type="match status" value="1"/>
</dbReference>
<keyword evidence="1" id="KW-0677">Repeat</keyword>
<gene>
    <name evidence="4" type="ORF">VHEMI03477</name>
</gene>
<feature type="domain" description="Cns1/TTC4 wheel" evidence="3">
    <location>
        <begin position="285"/>
        <end position="395"/>
    </location>
</feature>
<dbReference type="InterPro" id="IPR044059">
    <property type="entry name" value="Csn1/TTC4_wheel"/>
</dbReference>
<evidence type="ECO:0000313" key="4">
    <source>
        <dbReference type="EMBL" id="CEJ84447.1"/>
    </source>
</evidence>
<keyword evidence="5" id="KW-1185">Reference proteome</keyword>
<dbReference type="GO" id="GO:0043022">
    <property type="term" value="F:ribosome binding"/>
    <property type="evidence" value="ECO:0007669"/>
    <property type="project" value="EnsemblFungi"/>
</dbReference>
<evidence type="ECO:0000313" key="5">
    <source>
        <dbReference type="Proteomes" id="UP000039046"/>
    </source>
</evidence>
<dbReference type="SUPFAM" id="SSF48452">
    <property type="entry name" value="TPR-like"/>
    <property type="match status" value="1"/>
</dbReference>
<dbReference type="STRING" id="1531966.A0A0A1SSL5"/>
<organism evidence="4 5">
    <name type="scientific">[Torrubiella] hemipterigena</name>
    <dbReference type="NCBI Taxonomy" id="1531966"/>
    <lineage>
        <taxon>Eukaryota</taxon>
        <taxon>Fungi</taxon>
        <taxon>Dikarya</taxon>
        <taxon>Ascomycota</taxon>
        <taxon>Pezizomycotina</taxon>
        <taxon>Sordariomycetes</taxon>
        <taxon>Hypocreomycetidae</taxon>
        <taxon>Hypocreales</taxon>
        <taxon>Clavicipitaceae</taxon>
        <taxon>Clavicipitaceae incertae sedis</taxon>
        <taxon>'Torrubiella' clade</taxon>
    </lineage>
</organism>
<sequence length="407" mass="45888">MHIEEITDQLEAAMNQSNLNDQQPATGAEATAPSLPPALAMAKGKTADEILADLNKSPLFMTEMEDNDDIAALQALNYEGTASENGADFKERGNECFKVRGYVDAREFYTKGINILFIEHRKRARGEITKDPEGVPDTEEEIKEQKTMLESLYVNRAACNLELDNYRACWLDCTAALRLNPVNIKAYYRASKALLAVDRIEEADDMCARGLALDTENKGLKTVAESIIKRAKVLDDKKKKEEERRLTTKRREMLVQTALKARNIPTRSTEKPPEMEDAKIMLLPDEDDPRSRLTFPTVLLYPNDLKSDFIKSFEETHTVEDHLSYVFPLPWDKNGAYNLAGVTCYVETKDGGLLKMGKKATLLKVLSTGKVEIVDQVMKIFVLPTSQADAWIVKFKEQKAKEMAVRK</sequence>